<dbReference type="PANTHER" id="PTHR11911:SF111">
    <property type="entry name" value="INOSINE-5'-MONOPHOSPHATE DEHYDROGENASE"/>
    <property type="match status" value="1"/>
</dbReference>
<evidence type="ECO:0000259" key="2">
    <source>
        <dbReference type="Pfam" id="PF00478"/>
    </source>
</evidence>
<dbReference type="CDD" id="cd00381">
    <property type="entry name" value="IMPDH"/>
    <property type="match status" value="1"/>
</dbReference>
<protein>
    <recommendedName>
        <fullName evidence="2">IMP dehydrogenase/GMP reductase domain-containing protein</fullName>
    </recommendedName>
</protein>
<reference evidence="3 4" key="1">
    <citation type="journal article" date="2016" name="Nat. Commun.">
        <title>Thousands of microbial genomes shed light on interconnected biogeochemical processes in an aquifer system.</title>
        <authorList>
            <person name="Anantharaman K."/>
            <person name="Brown C.T."/>
            <person name="Hug L.A."/>
            <person name="Sharon I."/>
            <person name="Castelle C.J."/>
            <person name="Probst A.J."/>
            <person name="Thomas B.C."/>
            <person name="Singh A."/>
            <person name="Wilkins M.J."/>
            <person name="Karaoz U."/>
            <person name="Brodie E.L."/>
            <person name="Williams K.H."/>
            <person name="Hubbard S.S."/>
            <person name="Banfield J.F."/>
        </authorList>
    </citation>
    <scope>NUCLEOTIDE SEQUENCE [LARGE SCALE GENOMIC DNA]</scope>
</reference>
<dbReference type="InterPro" id="IPR001093">
    <property type="entry name" value="IMP_DH_GMPRt"/>
</dbReference>
<dbReference type="Proteomes" id="UP000178812">
    <property type="component" value="Unassembled WGS sequence"/>
</dbReference>
<dbReference type="InterPro" id="IPR005990">
    <property type="entry name" value="IMP_DH"/>
</dbReference>
<gene>
    <name evidence="3" type="ORF">A2125_00715</name>
</gene>
<dbReference type="GO" id="GO:0006183">
    <property type="term" value="P:GTP biosynthetic process"/>
    <property type="evidence" value="ECO:0007669"/>
    <property type="project" value="TreeGrafter"/>
</dbReference>
<evidence type="ECO:0000256" key="1">
    <source>
        <dbReference type="ARBA" id="ARBA00005502"/>
    </source>
</evidence>
<evidence type="ECO:0000313" key="3">
    <source>
        <dbReference type="EMBL" id="OGM05288.1"/>
    </source>
</evidence>
<comment type="caution">
    <text evidence="3">The sequence shown here is derived from an EMBL/GenBank/DDBJ whole genome shotgun (WGS) entry which is preliminary data.</text>
</comment>
<accession>A0A1F7WSY8</accession>
<evidence type="ECO:0000313" key="4">
    <source>
        <dbReference type="Proteomes" id="UP000178812"/>
    </source>
</evidence>
<dbReference type="Pfam" id="PF00478">
    <property type="entry name" value="IMPDH"/>
    <property type="match status" value="1"/>
</dbReference>
<dbReference type="GO" id="GO:0003938">
    <property type="term" value="F:IMP dehydrogenase activity"/>
    <property type="evidence" value="ECO:0007669"/>
    <property type="project" value="InterPro"/>
</dbReference>
<dbReference type="SMART" id="SM01240">
    <property type="entry name" value="IMPDH"/>
    <property type="match status" value="1"/>
</dbReference>
<organism evidence="3 4">
    <name type="scientific">Candidatus Woesebacteria bacterium GWB1_43_5</name>
    <dbReference type="NCBI Taxonomy" id="1802474"/>
    <lineage>
        <taxon>Bacteria</taxon>
        <taxon>Candidatus Woeseibacteriota</taxon>
    </lineage>
</organism>
<dbReference type="SUPFAM" id="SSF51412">
    <property type="entry name" value="Inosine monophosphate dehydrogenase (IMPDH)"/>
    <property type="match status" value="1"/>
</dbReference>
<dbReference type="PANTHER" id="PTHR11911">
    <property type="entry name" value="INOSINE-5-MONOPHOSPHATE DEHYDROGENASE RELATED"/>
    <property type="match status" value="1"/>
</dbReference>
<name>A0A1F7WSY8_9BACT</name>
<proteinExistence type="inferred from homology"/>
<dbReference type="AlphaFoldDB" id="A0A1F7WSY8"/>
<dbReference type="EMBL" id="MGFM01000041">
    <property type="protein sequence ID" value="OGM05288.1"/>
    <property type="molecule type" value="Genomic_DNA"/>
</dbReference>
<comment type="similarity">
    <text evidence="1">Belongs to the IMPDH/GMPR family.</text>
</comment>
<sequence length="350" mass="37756">MFPLALSYDDVLLVPQYSEVASRADVDLTTQISPKLKLKLPLISTKMDNVTGTEMAIAIAKLGGMGILPRFETIESQAYKVRQVKKQNALVAAAIGIKEGYQDRAEALIKAGVDAINIDVAHGHMKKTIDVTRHIKQLYGNKVTVISGITCTQECAEDLYEAGADSLLVGVGSGSICTTRQMTGCGVPGFTSLLETSKAAKKYKKTFMPDAGIRNSGDIVKALATGASAIVAGSLFAGTDESPGKIKEIGGQKYKEYNGSASLEEKQNQVKRDPSDKSRAYTIHIEGVSAMVEYKGPLKSHVERLLAGVKSGFSYCGAKNIRELWEKAKFIQVTTHGYYESRAHSVLVQN</sequence>
<feature type="domain" description="IMP dehydrogenase/GMP reductase" evidence="2">
    <location>
        <begin position="5"/>
        <end position="344"/>
    </location>
</feature>
<dbReference type="Gene3D" id="3.20.20.70">
    <property type="entry name" value="Aldolase class I"/>
    <property type="match status" value="2"/>
</dbReference>
<dbReference type="FunFam" id="3.20.20.70:FF:000424">
    <property type="entry name" value="Inosine-5'-monophosphate dehydrogenase 2"/>
    <property type="match status" value="1"/>
</dbReference>
<dbReference type="InterPro" id="IPR013785">
    <property type="entry name" value="Aldolase_TIM"/>
</dbReference>